<proteinExistence type="predicted"/>
<feature type="domain" description="Quinohemoprotein amine dehydrogenase alpha subunit haem binding" evidence="2">
    <location>
        <begin position="47"/>
        <end position="106"/>
    </location>
</feature>
<dbReference type="Proteomes" id="UP000050430">
    <property type="component" value="Unassembled WGS sequence"/>
</dbReference>
<protein>
    <recommendedName>
        <fullName evidence="2">Quinohemoprotein amine dehydrogenase alpha subunit haem binding domain-containing protein</fullName>
    </recommendedName>
</protein>
<dbReference type="AlphaFoldDB" id="A0A0P6XNQ7"/>
<dbReference type="GO" id="GO:0020037">
    <property type="term" value="F:heme binding"/>
    <property type="evidence" value="ECO:0007669"/>
    <property type="project" value="InterPro"/>
</dbReference>
<dbReference type="SUPFAM" id="SSF46626">
    <property type="entry name" value="Cytochrome c"/>
    <property type="match status" value="1"/>
</dbReference>
<dbReference type="EMBL" id="LGCK01000014">
    <property type="protein sequence ID" value="KPL70631.1"/>
    <property type="molecule type" value="Genomic_DNA"/>
</dbReference>
<dbReference type="Pfam" id="PF09098">
    <property type="entry name" value="Dehyd-heme_bind"/>
    <property type="match status" value="1"/>
</dbReference>
<accession>A0A0P6XNQ7</accession>
<dbReference type="GO" id="GO:0009055">
    <property type="term" value="F:electron transfer activity"/>
    <property type="evidence" value="ECO:0007669"/>
    <property type="project" value="InterPro"/>
</dbReference>
<feature type="signal peptide" evidence="1">
    <location>
        <begin position="1"/>
        <end position="18"/>
    </location>
</feature>
<comment type="caution">
    <text evidence="3">The sequence shown here is derived from an EMBL/GenBank/DDBJ whole genome shotgun (WGS) entry which is preliminary data.</text>
</comment>
<evidence type="ECO:0000259" key="2">
    <source>
        <dbReference type="Pfam" id="PF09098"/>
    </source>
</evidence>
<evidence type="ECO:0000313" key="3">
    <source>
        <dbReference type="EMBL" id="KPL70631.1"/>
    </source>
</evidence>
<feature type="chain" id="PRO_5006133153" description="Quinohemoprotein amine dehydrogenase alpha subunit haem binding domain-containing protein" evidence="1">
    <location>
        <begin position="19"/>
        <end position="107"/>
    </location>
</feature>
<dbReference type="InterPro" id="IPR036909">
    <property type="entry name" value="Cyt_c-like_dom_sf"/>
</dbReference>
<sequence>MKQFVMCFLIVLILSACTIENPTSAPVQNTKPSMATSIPASSTSVMTGEQLLTDRCADCHSPDKVKQSPQNRDGWVKTVSRMMSKGAQLTDTEKQILVDYLAATYGK</sequence>
<evidence type="ECO:0000313" key="4">
    <source>
        <dbReference type="Proteomes" id="UP000050430"/>
    </source>
</evidence>
<evidence type="ECO:0000256" key="1">
    <source>
        <dbReference type="SAM" id="SignalP"/>
    </source>
</evidence>
<dbReference type="RefSeq" id="WP_062422544.1">
    <property type="nucleotide sequence ID" value="NZ_BBYA01000010.1"/>
</dbReference>
<organism evidence="3 4">
    <name type="scientific">Leptolinea tardivitalis</name>
    <dbReference type="NCBI Taxonomy" id="229920"/>
    <lineage>
        <taxon>Bacteria</taxon>
        <taxon>Bacillati</taxon>
        <taxon>Chloroflexota</taxon>
        <taxon>Anaerolineae</taxon>
        <taxon>Anaerolineales</taxon>
        <taxon>Anaerolineaceae</taxon>
        <taxon>Leptolinea</taxon>
    </lineage>
</organism>
<keyword evidence="1" id="KW-0732">Signal</keyword>
<keyword evidence="4" id="KW-1185">Reference proteome</keyword>
<reference evidence="3 4" key="1">
    <citation type="submission" date="2015-07" db="EMBL/GenBank/DDBJ databases">
        <title>Genome sequence of Leptolinea tardivitalis DSM 16556.</title>
        <authorList>
            <person name="Hemp J."/>
            <person name="Ward L.M."/>
            <person name="Pace L.A."/>
            <person name="Fischer W.W."/>
        </authorList>
    </citation>
    <scope>NUCLEOTIDE SEQUENCE [LARGE SCALE GENOMIC DNA]</scope>
    <source>
        <strain evidence="3 4">YMTK-2</strain>
    </source>
</reference>
<dbReference type="Gene3D" id="1.10.760.10">
    <property type="entry name" value="Cytochrome c-like domain"/>
    <property type="match status" value="1"/>
</dbReference>
<name>A0A0P6XNQ7_9CHLR</name>
<dbReference type="InterPro" id="IPR015182">
    <property type="entry name" value="QH-AmDH_asu_heme-bd_dom"/>
</dbReference>
<dbReference type="PROSITE" id="PS51257">
    <property type="entry name" value="PROKAR_LIPOPROTEIN"/>
    <property type="match status" value="1"/>
</dbReference>
<dbReference type="OrthoDB" id="15625at2"/>
<gene>
    <name evidence="3" type="ORF">ADM99_16150</name>
</gene>